<organism evidence="1">
    <name type="scientific">viral metagenome</name>
    <dbReference type="NCBI Taxonomy" id="1070528"/>
    <lineage>
        <taxon>unclassified sequences</taxon>
        <taxon>metagenomes</taxon>
        <taxon>organismal metagenomes</taxon>
    </lineage>
</organism>
<dbReference type="AlphaFoldDB" id="A0A6M3LZ76"/>
<evidence type="ECO:0000313" key="2">
    <source>
        <dbReference type="EMBL" id="QJB02580.1"/>
    </source>
</evidence>
<accession>A0A6M3LZ76</accession>
<reference evidence="1" key="1">
    <citation type="submission" date="2020-03" db="EMBL/GenBank/DDBJ databases">
        <title>The deep terrestrial virosphere.</title>
        <authorList>
            <person name="Holmfeldt K."/>
            <person name="Nilsson E."/>
            <person name="Simone D."/>
            <person name="Lopez-Fernandez M."/>
            <person name="Wu X."/>
            <person name="de Brujin I."/>
            <person name="Lundin D."/>
            <person name="Andersson A."/>
            <person name="Bertilsson S."/>
            <person name="Dopson M."/>
        </authorList>
    </citation>
    <scope>NUCLEOTIDE SEQUENCE</scope>
    <source>
        <strain evidence="1">MM171A00678</strain>
        <strain evidence="2">MM171B01174</strain>
    </source>
</reference>
<evidence type="ECO:0000313" key="1">
    <source>
        <dbReference type="EMBL" id="QJB00164.1"/>
    </source>
</evidence>
<sequence>MPMTEKMKTILMYCPTTKREEFQEILREDDDGMYLKCVGCGKTYGKEIGELY</sequence>
<name>A0A6M3LZ76_9ZZZZ</name>
<protein>
    <submittedName>
        <fullName evidence="1">Uncharacterized protein</fullName>
    </submittedName>
</protein>
<proteinExistence type="predicted"/>
<dbReference type="EMBL" id="MT143793">
    <property type="protein sequence ID" value="QJB02580.1"/>
    <property type="molecule type" value="Genomic_DNA"/>
</dbReference>
<gene>
    <name evidence="1" type="ORF">MM171A00678_0023</name>
    <name evidence="2" type="ORF">MM171B01174_0018</name>
</gene>
<dbReference type="EMBL" id="MT143683">
    <property type="protein sequence ID" value="QJB00164.1"/>
    <property type="molecule type" value="Genomic_DNA"/>
</dbReference>